<organism evidence="2 3">
    <name type="scientific">Cyclotella cryptica</name>
    <dbReference type="NCBI Taxonomy" id="29204"/>
    <lineage>
        <taxon>Eukaryota</taxon>
        <taxon>Sar</taxon>
        <taxon>Stramenopiles</taxon>
        <taxon>Ochrophyta</taxon>
        <taxon>Bacillariophyta</taxon>
        <taxon>Coscinodiscophyceae</taxon>
        <taxon>Thalassiosirophycidae</taxon>
        <taxon>Stephanodiscales</taxon>
        <taxon>Stephanodiscaceae</taxon>
        <taxon>Cyclotella</taxon>
    </lineage>
</organism>
<protein>
    <submittedName>
        <fullName evidence="2">Uncharacterized protein</fullName>
    </submittedName>
</protein>
<reference evidence="2 3" key="1">
    <citation type="journal article" date="2020" name="G3 (Bethesda)">
        <title>Improved Reference Genome for Cyclotella cryptica CCMP332, a Model for Cell Wall Morphogenesis, Salinity Adaptation, and Lipid Production in Diatoms (Bacillariophyta).</title>
        <authorList>
            <person name="Roberts W.R."/>
            <person name="Downey K.M."/>
            <person name="Ruck E.C."/>
            <person name="Traller J.C."/>
            <person name="Alverson A.J."/>
        </authorList>
    </citation>
    <scope>NUCLEOTIDE SEQUENCE [LARGE SCALE GENOMIC DNA]</scope>
    <source>
        <strain evidence="2 3">CCMP332</strain>
    </source>
</reference>
<gene>
    <name evidence="2" type="ORF">HJC23_002841</name>
</gene>
<comment type="caution">
    <text evidence="2">The sequence shown here is derived from an EMBL/GenBank/DDBJ whole genome shotgun (WGS) entry which is preliminary data.</text>
</comment>
<accession>A0ABD3P5A6</accession>
<feature type="non-terminal residue" evidence="2">
    <location>
        <position position="246"/>
    </location>
</feature>
<evidence type="ECO:0000313" key="2">
    <source>
        <dbReference type="EMBL" id="KAL3783414.1"/>
    </source>
</evidence>
<proteinExistence type="predicted"/>
<name>A0ABD3P5A6_9STRA</name>
<sequence>MRTIVVPFLILIAVLEPMAGEDAQGETIGGQVEYNGKVGYFYKNGECTTATSAQCEVASGPLCSNNMCATTVGSCNEQGDGCLDLMGEVEECETPANLCGSGYCGTPPIYEDCRCENNECFSVVFKANNGSSTEAMNDEVVVITSENGGTENVSTLESSGFPVDTIGAQVTHNGEMGYFYKNGECTAATSAQCEVASGPLCANNMCATTTGSCSKQGDGCLDLMGEAEDCESPANVCGSGYCGAQL</sequence>
<dbReference type="Proteomes" id="UP001516023">
    <property type="component" value="Unassembled WGS sequence"/>
</dbReference>
<dbReference type="AlphaFoldDB" id="A0ABD3P5A6"/>
<feature type="signal peptide" evidence="1">
    <location>
        <begin position="1"/>
        <end position="20"/>
    </location>
</feature>
<keyword evidence="3" id="KW-1185">Reference proteome</keyword>
<dbReference type="EMBL" id="JABMIG020000261">
    <property type="protein sequence ID" value="KAL3783414.1"/>
    <property type="molecule type" value="Genomic_DNA"/>
</dbReference>
<feature type="chain" id="PRO_5044865242" evidence="1">
    <location>
        <begin position="21"/>
        <end position="246"/>
    </location>
</feature>
<keyword evidence="1" id="KW-0732">Signal</keyword>
<evidence type="ECO:0000256" key="1">
    <source>
        <dbReference type="SAM" id="SignalP"/>
    </source>
</evidence>
<evidence type="ECO:0000313" key="3">
    <source>
        <dbReference type="Proteomes" id="UP001516023"/>
    </source>
</evidence>